<dbReference type="STRING" id="1392250.A0A2I2G688"/>
<dbReference type="OrthoDB" id="2687876at2759"/>
<proteinExistence type="predicted"/>
<evidence type="ECO:0008006" key="4">
    <source>
        <dbReference type="Google" id="ProtNLM"/>
    </source>
</evidence>
<evidence type="ECO:0000313" key="3">
    <source>
        <dbReference type="Proteomes" id="UP000234275"/>
    </source>
</evidence>
<reference evidence="2 3" key="1">
    <citation type="submission" date="2016-12" db="EMBL/GenBank/DDBJ databases">
        <title>The genomes of Aspergillus section Nigri reveals drivers in fungal speciation.</title>
        <authorList>
            <consortium name="DOE Joint Genome Institute"/>
            <person name="Vesth T.C."/>
            <person name="Nybo J."/>
            <person name="Theobald S."/>
            <person name="Brandl J."/>
            <person name="Frisvad J.C."/>
            <person name="Nielsen K.F."/>
            <person name="Lyhne E.K."/>
            <person name="Kogle M.E."/>
            <person name="Kuo A."/>
            <person name="Riley R."/>
            <person name="Clum A."/>
            <person name="Nolan M."/>
            <person name="Lipzen A."/>
            <person name="Salamov A."/>
            <person name="Henrissat B."/>
            <person name="Wiebenga A."/>
            <person name="De Vries R.P."/>
            <person name="Grigoriev I.V."/>
            <person name="Mortensen U.H."/>
            <person name="Andersen M.R."/>
            <person name="Baker S.E."/>
        </authorList>
    </citation>
    <scope>NUCLEOTIDE SEQUENCE [LARGE SCALE GENOMIC DNA]</scope>
    <source>
        <strain evidence="2 3">IBT 23096</strain>
    </source>
</reference>
<dbReference type="Proteomes" id="UP000234275">
    <property type="component" value="Unassembled WGS sequence"/>
</dbReference>
<name>A0A2I2G688_9EURO</name>
<evidence type="ECO:0000256" key="1">
    <source>
        <dbReference type="SAM" id="MobiDB-lite"/>
    </source>
</evidence>
<evidence type="ECO:0000313" key="2">
    <source>
        <dbReference type="EMBL" id="PLB48396.1"/>
    </source>
</evidence>
<accession>A0A2I2G688</accession>
<dbReference type="EMBL" id="MSFO01000005">
    <property type="protein sequence ID" value="PLB48396.1"/>
    <property type="molecule type" value="Genomic_DNA"/>
</dbReference>
<organism evidence="2 3">
    <name type="scientific">Aspergillus steynii IBT 23096</name>
    <dbReference type="NCBI Taxonomy" id="1392250"/>
    <lineage>
        <taxon>Eukaryota</taxon>
        <taxon>Fungi</taxon>
        <taxon>Dikarya</taxon>
        <taxon>Ascomycota</taxon>
        <taxon>Pezizomycotina</taxon>
        <taxon>Eurotiomycetes</taxon>
        <taxon>Eurotiomycetidae</taxon>
        <taxon>Eurotiales</taxon>
        <taxon>Aspergillaceae</taxon>
        <taxon>Aspergillus</taxon>
        <taxon>Aspergillus subgen. Circumdati</taxon>
    </lineage>
</organism>
<sequence length="373" mass="42623">MPKIQKTSESTYIFLKIEDSTLDDVDQTSYRTDLFDLDLQPPAQGLGALEILPLEMIQMALILLDMQSLTDFRRVNKSARLITNSIPQYRHIRVHAPALIRASLNIETARFFSCQELYEKLCTAECDSCGDFGGYIYLVTCRRVCFLCFTEKTEYLPLLRTDAIRKFGLYPQHLPGLPCMKSFPGCYSPLELRCRQRQTLFDYSAARQAGIVAHGTIHSMEKYASETLAKRLATYNSKLSTRRTGGARPRPPRLEDSFDGQCSNPKRFMGIIRAPFFNQQTGSLEWGLHCIACESHHYHRPLHWRREFTVKGFQDHISECGEIKEGKHISQYFIRPPSSQFPPPSYPPSLSSILLSAHFVFAGLHHMSCTHVD</sequence>
<feature type="region of interest" description="Disordered" evidence="1">
    <location>
        <begin position="240"/>
        <end position="259"/>
    </location>
</feature>
<dbReference type="VEuPathDB" id="FungiDB:P170DRAFT_211578"/>
<dbReference type="AlphaFoldDB" id="A0A2I2G688"/>
<protein>
    <recommendedName>
        <fullName evidence="4">F-box domain-containing protein</fullName>
    </recommendedName>
</protein>
<gene>
    <name evidence="2" type="ORF">P170DRAFT_211578</name>
</gene>
<keyword evidence="3" id="KW-1185">Reference proteome</keyword>
<comment type="caution">
    <text evidence="2">The sequence shown here is derived from an EMBL/GenBank/DDBJ whole genome shotgun (WGS) entry which is preliminary data.</text>
</comment>
<dbReference type="GeneID" id="36550517"/>
<dbReference type="RefSeq" id="XP_024703698.1">
    <property type="nucleotide sequence ID" value="XM_024842818.1"/>
</dbReference>